<dbReference type="RefSeq" id="XP_065330710.1">
    <property type="nucleotide sequence ID" value="XM_065474638.1"/>
</dbReference>
<evidence type="ECO:0000313" key="2">
    <source>
        <dbReference type="Proteomes" id="UP001334084"/>
    </source>
</evidence>
<dbReference type="EMBL" id="CP142734">
    <property type="protein sequence ID" value="WUR04565.1"/>
    <property type="molecule type" value="Genomic_DNA"/>
</dbReference>
<proteinExistence type="predicted"/>
<gene>
    <name evidence="1" type="ORF">VNE69_09119</name>
</gene>
<dbReference type="GeneID" id="90542398"/>
<evidence type="ECO:0000313" key="1">
    <source>
        <dbReference type="EMBL" id="WUR04565.1"/>
    </source>
</evidence>
<keyword evidence="2" id="KW-1185">Reference proteome</keyword>
<dbReference type="KEGG" id="vnx:VNE69_09119"/>
<protein>
    <submittedName>
        <fullName evidence="1">Uncharacterized protein</fullName>
    </submittedName>
</protein>
<accession>A0AAX4JEZ5</accession>
<name>A0AAX4JEZ5_9MICR</name>
<dbReference type="AlphaFoldDB" id="A0AAX4JEZ5"/>
<organism evidence="1 2">
    <name type="scientific">Vairimorpha necatrix</name>
    <dbReference type="NCBI Taxonomy" id="6039"/>
    <lineage>
        <taxon>Eukaryota</taxon>
        <taxon>Fungi</taxon>
        <taxon>Fungi incertae sedis</taxon>
        <taxon>Microsporidia</taxon>
        <taxon>Nosematidae</taxon>
        <taxon>Vairimorpha</taxon>
    </lineage>
</organism>
<reference evidence="1" key="1">
    <citation type="journal article" date="2024" name="BMC Genomics">
        <title>Functional annotation of a divergent genome using sequence and structure-based similarity.</title>
        <authorList>
            <person name="Svedberg D."/>
            <person name="Winiger R.R."/>
            <person name="Berg A."/>
            <person name="Sharma H."/>
            <person name="Tellgren-Roth C."/>
            <person name="Debrunner-Vossbrinck B.A."/>
            <person name="Vossbrinck C.R."/>
            <person name="Barandun J."/>
        </authorList>
    </citation>
    <scope>NUCLEOTIDE SEQUENCE</scope>
    <source>
        <strain evidence="1">Illinois isolate</strain>
    </source>
</reference>
<sequence>MYDKITSVIINKIERREYLTFNTDKNYLRVELGFDNNLNELNAYLVKNINMTDDFKRSKTIKISCGDKSIEDIVTEFEDNLLDEYIYNATDSILLIYDPFYIEPNLIFKKLIKLLKKMNRKRSNTILSSFLYYENIVAFDILEDKIFSYVFYKLYFYGKYSSSRIKSPIIYINKLGERFISFCIHLENSYHFFNLNVKHFYNEEFLGMINVKTCYKNETDNIIGDFFYNLYKNANIERLSVFYEVFDTFCSIKKIHFNRKTFKMEIIKNKIRIKQGGKIYYYALRKDLRQSEIQQIISEECFLDFQDFFKKFFTIKQSINSHKTVEFLYRLLENNKRVENIIVRILNNRDRALKIILPHLLLEVSLIKESELEDIINKEKHNNVKRMNFMKKLLTILSNHNLCANVYAIKICIFIEAQQIVNENFWSKDQVFDVLKKIQNLIESKERTNNKDEIISSASSNSKSIDLIKIYHEMLKYHISDIEEFKTIVWYNIFQITSLFTGLENNTFEKDFDKVYANKEDVISKFKLDKNKIDTNNEIIFQKLKKNLYEDYFKEEKIKHIKERILKTLQNIKEEGLTDSLNKLKNDALNVEFENFYFEEEIDNYEGKLFSAGKREIEKIYDYDNMKSELESISTNIDINFLNKYKTKEVKFFGQDIRENLKENIKNNIKKQIPKILTNLFQSNLSRDGNFRFKCEKNISYILKSINKKDLLTILNNEPGIKTHDSLVEGFTIQ</sequence>
<dbReference type="Proteomes" id="UP001334084">
    <property type="component" value="Chromosome 9"/>
</dbReference>